<dbReference type="Pfam" id="PF00578">
    <property type="entry name" value="AhpC-TSA"/>
    <property type="match status" value="1"/>
</dbReference>
<dbReference type="GO" id="GO:0008379">
    <property type="term" value="F:thioredoxin peroxidase activity"/>
    <property type="evidence" value="ECO:0007669"/>
    <property type="project" value="TreeGrafter"/>
</dbReference>
<comment type="similarity">
    <text evidence="10">Belongs to the peroxiredoxin family. BCP/PrxQ subfamily.</text>
</comment>
<keyword evidence="4 15" id="KW-0575">Peroxidase</keyword>
<protein>
    <recommendedName>
        <fullName evidence="3">thioredoxin-dependent peroxiredoxin</fullName>
        <ecNumber evidence="3">1.11.1.24</ecNumber>
    </recommendedName>
    <alternativeName>
        <fullName evidence="11">Bacterioferritin comigratory protein</fullName>
    </alternativeName>
    <alternativeName>
        <fullName evidence="9">Thioredoxin peroxidase</fullName>
    </alternativeName>
</protein>
<evidence type="ECO:0000256" key="12">
    <source>
        <dbReference type="ARBA" id="ARBA00049091"/>
    </source>
</evidence>
<comment type="catalytic activity">
    <reaction evidence="12">
        <text>a hydroperoxide + [thioredoxin]-dithiol = an alcohol + [thioredoxin]-disulfide + H2O</text>
        <dbReference type="Rhea" id="RHEA:62620"/>
        <dbReference type="Rhea" id="RHEA-COMP:10698"/>
        <dbReference type="Rhea" id="RHEA-COMP:10700"/>
        <dbReference type="ChEBI" id="CHEBI:15377"/>
        <dbReference type="ChEBI" id="CHEBI:29950"/>
        <dbReference type="ChEBI" id="CHEBI:30879"/>
        <dbReference type="ChEBI" id="CHEBI:35924"/>
        <dbReference type="ChEBI" id="CHEBI:50058"/>
        <dbReference type="EC" id="1.11.1.24"/>
    </reaction>
</comment>
<keyword evidence="7" id="KW-1015">Disulfide bond</keyword>
<dbReference type="NCBIfam" id="NF006960">
    <property type="entry name" value="PRK09437.1"/>
    <property type="match status" value="1"/>
</dbReference>
<dbReference type="PIRSF" id="PIRSF000239">
    <property type="entry name" value="AHPC"/>
    <property type="match status" value="1"/>
</dbReference>
<proteinExistence type="inferred from homology"/>
<dbReference type="PANTHER" id="PTHR42801:SF4">
    <property type="entry name" value="AHPC_TSA FAMILY PROTEIN"/>
    <property type="match status" value="1"/>
</dbReference>
<evidence type="ECO:0000256" key="5">
    <source>
        <dbReference type="ARBA" id="ARBA00022862"/>
    </source>
</evidence>
<sequence>MTALTKLAAGQQAPDFTLPDASGHEVSLADFRGRRVVVYFYPKAATPGCTTEACDFRDSLDALNAAGVSVIGISPDPVEDIASFAEDFSLTFPLLSDDGAQVAREWGAWGEKIVNGEVREGILRSTAVVSPEGEVETIDYGVTADGHVAALRTRLGL</sequence>
<comment type="function">
    <text evidence="1">Thiol-specific peroxidase that catalyzes the reduction of hydrogen peroxide and organic hydroperoxides to water and alcohols, respectively. Plays a role in cell protection against oxidative stress by detoxifying peroxides and as sensor of hydrogen peroxide-mediated signaling events.</text>
</comment>
<dbReference type="Gene3D" id="3.40.30.10">
    <property type="entry name" value="Glutaredoxin"/>
    <property type="match status" value="1"/>
</dbReference>
<evidence type="ECO:0000256" key="7">
    <source>
        <dbReference type="ARBA" id="ARBA00023157"/>
    </source>
</evidence>
<dbReference type="InterPro" id="IPR000866">
    <property type="entry name" value="AhpC/TSA"/>
</dbReference>
<evidence type="ECO:0000256" key="2">
    <source>
        <dbReference type="ARBA" id="ARBA00011245"/>
    </source>
</evidence>
<comment type="subunit">
    <text evidence="2">Monomer.</text>
</comment>
<evidence type="ECO:0000256" key="1">
    <source>
        <dbReference type="ARBA" id="ARBA00003330"/>
    </source>
</evidence>
<feature type="active site" description="Cysteine sulfenic acid (-SOH) intermediate; for peroxidase activity" evidence="13">
    <location>
        <position position="49"/>
    </location>
</feature>
<dbReference type="InterPro" id="IPR024706">
    <property type="entry name" value="Peroxiredoxin_AhpC-typ"/>
</dbReference>
<evidence type="ECO:0000256" key="9">
    <source>
        <dbReference type="ARBA" id="ARBA00032824"/>
    </source>
</evidence>
<dbReference type="AlphaFoldDB" id="A0AB39L1S7"/>
<dbReference type="GO" id="GO:0034599">
    <property type="term" value="P:cellular response to oxidative stress"/>
    <property type="evidence" value="ECO:0007669"/>
    <property type="project" value="TreeGrafter"/>
</dbReference>
<feature type="domain" description="Thioredoxin" evidence="14">
    <location>
        <begin position="7"/>
        <end position="157"/>
    </location>
</feature>
<evidence type="ECO:0000256" key="8">
    <source>
        <dbReference type="ARBA" id="ARBA00023284"/>
    </source>
</evidence>
<reference evidence="15" key="1">
    <citation type="submission" date="2024-07" db="EMBL/GenBank/DDBJ databases">
        <authorList>
            <person name="fu j."/>
        </authorList>
    </citation>
    <scope>NUCLEOTIDE SEQUENCE</scope>
    <source>
        <strain evidence="15">P10A9</strain>
    </source>
</reference>
<evidence type="ECO:0000256" key="13">
    <source>
        <dbReference type="PIRSR" id="PIRSR000239-1"/>
    </source>
</evidence>
<evidence type="ECO:0000256" key="4">
    <source>
        <dbReference type="ARBA" id="ARBA00022559"/>
    </source>
</evidence>
<dbReference type="InterPro" id="IPR036249">
    <property type="entry name" value="Thioredoxin-like_sf"/>
</dbReference>
<dbReference type="GO" id="GO:0045454">
    <property type="term" value="P:cell redox homeostasis"/>
    <property type="evidence" value="ECO:0007669"/>
    <property type="project" value="TreeGrafter"/>
</dbReference>
<evidence type="ECO:0000256" key="10">
    <source>
        <dbReference type="ARBA" id="ARBA00038489"/>
    </source>
</evidence>
<dbReference type="FunFam" id="3.40.30.10:FF:000007">
    <property type="entry name" value="Thioredoxin-dependent thiol peroxidase"/>
    <property type="match status" value="1"/>
</dbReference>
<accession>A0AB39L1S7</accession>
<keyword evidence="6 15" id="KW-0560">Oxidoreductase</keyword>
<evidence type="ECO:0000313" key="15">
    <source>
        <dbReference type="EMBL" id="XDP44713.1"/>
    </source>
</evidence>
<dbReference type="EMBL" id="CP163302">
    <property type="protein sequence ID" value="XDP44713.1"/>
    <property type="molecule type" value="Genomic_DNA"/>
</dbReference>
<dbReference type="PROSITE" id="PS51352">
    <property type="entry name" value="THIOREDOXIN_2"/>
    <property type="match status" value="1"/>
</dbReference>
<organism evidence="15">
    <name type="scientific">Sinomonas puerhi</name>
    <dbReference type="NCBI Taxonomy" id="3238584"/>
    <lineage>
        <taxon>Bacteria</taxon>
        <taxon>Bacillati</taxon>
        <taxon>Actinomycetota</taxon>
        <taxon>Actinomycetes</taxon>
        <taxon>Micrococcales</taxon>
        <taxon>Micrococcaceae</taxon>
        <taxon>Sinomonas</taxon>
    </lineage>
</organism>
<evidence type="ECO:0000259" key="14">
    <source>
        <dbReference type="PROSITE" id="PS51352"/>
    </source>
</evidence>
<evidence type="ECO:0000256" key="6">
    <source>
        <dbReference type="ARBA" id="ARBA00023002"/>
    </source>
</evidence>
<dbReference type="SUPFAM" id="SSF52833">
    <property type="entry name" value="Thioredoxin-like"/>
    <property type="match status" value="1"/>
</dbReference>
<evidence type="ECO:0000256" key="3">
    <source>
        <dbReference type="ARBA" id="ARBA00013017"/>
    </source>
</evidence>
<dbReference type="GO" id="GO:0005737">
    <property type="term" value="C:cytoplasm"/>
    <property type="evidence" value="ECO:0007669"/>
    <property type="project" value="TreeGrafter"/>
</dbReference>
<name>A0AB39L1S7_9MICC</name>
<dbReference type="EC" id="1.11.1.24" evidence="3"/>
<keyword evidence="5" id="KW-0049">Antioxidant</keyword>
<dbReference type="KEGG" id="spue:AB5L97_15780"/>
<keyword evidence="8" id="KW-0676">Redox-active center</keyword>
<evidence type="ECO:0000256" key="11">
    <source>
        <dbReference type="ARBA" id="ARBA00041373"/>
    </source>
</evidence>
<dbReference type="InterPro" id="IPR013766">
    <property type="entry name" value="Thioredoxin_domain"/>
</dbReference>
<dbReference type="RefSeq" id="WP_307955798.1">
    <property type="nucleotide sequence ID" value="NZ_CP163302.1"/>
</dbReference>
<dbReference type="InterPro" id="IPR050924">
    <property type="entry name" value="Peroxiredoxin_BCP/PrxQ"/>
</dbReference>
<gene>
    <name evidence="15" type="primary">bcp</name>
    <name evidence="15" type="ORF">AB5L97_15780</name>
</gene>
<dbReference type="PANTHER" id="PTHR42801">
    <property type="entry name" value="THIOREDOXIN-DEPENDENT PEROXIDE REDUCTASE"/>
    <property type="match status" value="1"/>
</dbReference>
<dbReference type="CDD" id="cd03017">
    <property type="entry name" value="PRX_BCP"/>
    <property type="match status" value="1"/>
</dbReference>